<keyword evidence="2" id="KW-1185">Reference proteome</keyword>
<dbReference type="Proteomes" id="UP001057402">
    <property type="component" value="Chromosome 2"/>
</dbReference>
<accession>A0ACB9S7R0</accession>
<organism evidence="1 2">
    <name type="scientific">Melastoma candidum</name>
    <dbReference type="NCBI Taxonomy" id="119954"/>
    <lineage>
        <taxon>Eukaryota</taxon>
        <taxon>Viridiplantae</taxon>
        <taxon>Streptophyta</taxon>
        <taxon>Embryophyta</taxon>
        <taxon>Tracheophyta</taxon>
        <taxon>Spermatophyta</taxon>
        <taxon>Magnoliopsida</taxon>
        <taxon>eudicotyledons</taxon>
        <taxon>Gunneridae</taxon>
        <taxon>Pentapetalae</taxon>
        <taxon>rosids</taxon>
        <taxon>malvids</taxon>
        <taxon>Myrtales</taxon>
        <taxon>Melastomataceae</taxon>
        <taxon>Melastomatoideae</taxon>
        <taxon>Melastomateae</taxon>
        <taxon>Melastoma</taxon>
    </lineage>
</organism>
<name>A0ACB9S7R0_9MYRT</name>
<dbReference type="EMBL" id="CM042881">
    <property type="protein sequence ID" value="KAI4385608.1"/>
    <property type="molecule type" value="Genomic_DNA"/>
</dbReference>
<protein>
    <submittedName>
        <fullName evidence="1">Uncharacterized protein</fullName>
    </submittedName>
</protein>
<evidence type="ECO:0000313" key="1">
    <source>
        <dbReference type="EMBL" id="KAI4385608.1"/>
    </source>
</evidence>
<proteinExistence type="predicted"/>
<comment type="caution">
    <text evidence="1">The sequence shown here is derived from an EMBL/GenBank/DDBJ whole genome shotgun (WGS) entry which is preliminary data.</text>
</comment>
<reference evidence="2" key="1">
    <citation type="journal article" date="2023" name="Front. Plant Sci.">
        <title>Chromosomal-level genome assembly of Melastoma candidum provides insights into trichome evolution.</title>
        <authorList>
            <person name="Zhong Y."/>
            <person name="Wu W."/>
            <person name="Sun C."/>
            <person name="Zou P."/>
            <person name="Liu Y."/>
            <person name="Dai S."/>
            <person name="Zhou R."/>
        </authorList>
    </citation>
    <scope>NUCLEOTIDE SEQUENCE [LARGE SCALE GENOMIC DNA]</scope>
</reference>
<sequence>MDGYYGRGIDLLPAPHDQEPSDRLPSPNSWSRWGVLRPGAWGEGNMLPDDGSNDGACVARLGVLQDDRCFDLCLGLLDEYQPSYEHSNPAAEESVRDFFYGNSSLDDLQSAENSQQHRPLCFCSQCDCEVIPADDSWFDIISSPGLQKSAEMSVEFEEQSMLTSGDLDDCGCEPPTIPLNTKDYQPLQGSPSYNGKIIPSGQFGQHYPEVSNSSPEEVALEELKMVMTLLPDRTRICLRDALYRLADNSKQRPVRPDGQERGSGIRKLPLTMADKRSSEGTNETKTNVIDRAIASIMFNRMDSGLQEDQYSASAHSGSNLPNFYACGEPHCSSDWNLQAV</sequence>
<gene>
    <name evidence="1" type="ORF">MLD38_003614</name>
</gene>
<evidence type="ECO:0000313" key="2">
    <source>
        <dbReference type="Proteomes" id="UP001057402"/>
    </source>
</evidence>